<keyword evidence="3" id="KW-1185">Reference proteome</keyword>
<name>A0A1Y2MCN1_EPING</name>
<dbReference type="EMBL" id="KZ107838">
    <property type="protein sequence ID" value="OSS53884.1"/>
    <property type="molecule type" value="Genomic_DNA"/>
</dbReference>
<dbReference type="AlphaFoldDB" id="A0A1Y2MCN1"/>
<feature type="compositionally biased region" description="Polar residues" evidence="1">
    <location>
        <begin position="59"/>
        <end position="79"/>
    </location>
</feature>
<protein>
    <submittedName>
        <fullName evidence="2">Uncharacterized protein</fullName>
    </submittedName>
</protein>
<evidence type="ECO:0000313" key="2">
    <source>
        <dbReference type="EMBL" id="OSS53884.1"/>
    </source>
</evidence>
<sequence length="308" mass="34167">MSKYASNYSTPTRKQTAMQNQAASFYATPKAMAGSENYRRGSTSSMASSPPSFGSSSSLYTNTGQAATPMTSHSAQARRFSVSSMSQQQIYSLPEQGHTFNSRNNNTNKSARDTTGEVSRTPGGTPSSGPHTSTMPQGYHRRRTSSLAGVPESVSVQEMAFRQGQRDVCSDSHQESSSPFDRQYDQLWYVFYKLGKECGSQRVPTPANVSTHNFAWPILINPYTQSLDRPNGALDLAWSRKMIQMALNCMQELIRITCRRNTGWDKTVADIPLPAQEALTAFPDLAEQYEQLKRNAREARYGGIPYGY</sequence>
<feature type="region of interest" description="Disordered" evidence="1">
    <location>
        <begin position="95"/>
        <end position="149"/>
    </location>
</feature>
<evidence type="ECO:0000313" key="3">
    <source>
        <dbReference type="Proteomes" id="UP000193240"/>
    </source>
</evidence>
<dbReference type="InParanoid" id="A0A1Y2MCN1"/>
<feature type="compositionally biased region" description="Polar residues" evidence="1">
    <location>
        <begin position="116"/>
        <end position="136"/>
    </location>
</feature>
<reference evidence="2 3" key="1">
    <citation type="journal article" date="2017" name="Genome Announc.">
        <title>Genome sequence of the saprophytic ascomycete Epicoccum nigrum ICMP 19927 strain isolated from New Zealand.</title>
        <authorList>
            <person name="Fokin M."/>
            <person name="Fleetwood D."/>
            <person name="Weir B.S."/>
            <person name="Villas-Boas S.G."/>
        </authorList>
    </citation>
    <scope>NUCLEOTIDE SEQUENCE [LARGE SCALE GENOMIC DNA]</scope>
    <source>
        <strain evidence="2 3">ICMP 19927</strain>
    </source>
</reference>
<feature type="compositionally biased region" description="Polar residues" evidence="1">
    <location>
        <begin position="98"/>
        <end position="109"/>
    </location>
</feature>
<organism evidence="2 3">
    <name type="scientific">Epicoccum nigrum</name>
    <name type="common">Soil fungus</name>
    <name type="synonym">Epicoccum purpurascens</name>
    <dbReference type="NCBI Taxonomy" id="105696"/>
    <lineage>
        <taxon>Eukaryota</taxon>
        <taxon>Fungi</taxon>
        <taxon>Dikarya</taxon>
        <taxon>Ascomycota</taxon>
        <taxon>Pezizomycotina</taxon>
        <taxon>Dothideomycetes</taxon>
        <taxon>Pleosporomycetidae</taxon>
        <taxon>Pleosporales</taxon>
        <taxon>Pleosporineae</taxon>
        <taxon>Didymellaceae</taxon>
        <taxon>Epicoccum</taxon>
    </lineage>
</organism>
<feature type="region of interest" description="Disordered" evidence="1">
    <location>
        <begin position="1"/>
        <end position="79"/>
    </location>
</feature>
<feature type="compositionally biased region" description="Polar residues" evidence="1">
    <location>
        <begin position="1"/>
        <end position="23"/>
    </location>
</feature>
<proteinExistence type="predicted"/>
<dbReference type="Proteomes" id="UP000193240">
    <property type="component" value="Unassembled WGS sequence"/>
</dbReference>
<gene>
    <name evidence="2" type="ORF">B5807_01410</name>
</gene>
<evidence type="ECO:0000256" key="1">
    <source>
        <dbReference type="SAM" id="MobiDB-lite"/>
    </source>
</evidence>
<accession>A0A1Y2MCN1</accession>
<feature type="compositionally biased region" description="Low complexity" evidence="1">
    <location>
        <begin position="42"/>
        <end position="58"/>
    </location>
</feature>